<evidence type="ECO:0000256" key="1">
    <source>
        <dbReference type="ARBA" id="ARBA00001947"/>
    </source>
</evidence>
<dbReference type="RefSeq" id="WP_311966638.1">
    <property type="nucleotide sequence ID" value="NZ_WLVL01000039.1"/>
</dbReference>
<keyword evidence="6 15" id="KW-0863">Zinc-finger</keyword>
<evidence type="ECO:0000256" key="10">
    <source>
        <dbReference type="ARBA" id="ARBA00023204"/>
    </source>
</evidence>
<evidence type="ECO:0000256" key="5">
    <source>
        <dbReference type="ARBA" id="ARBA00022763"/>
    </source>
</evidence>
<comment type="catalytic activity">
    <reaction evidence="14">
        <text>2'-deoxyribonucleotide-(2'-deoxyribose 5'-phosphate)-2'-deoxyribonucleotide-DNA = a 3'-end 2'-deoxyribonucleotide-(2,3-dehydro-2,3-deoxyribose 5'-phosphate)-DNA + a 5'-end 5'-phospho-2'-deoxyribonucleoside-DNA + H(+)</text>
        <dbReference type="Rhea" id="RHEA:66592"/>
        <dbReference type="Rhea" id="RHEA-COMP:13180"/>
        <dbReference type="Rhea" id="RHEA-COMP:16897"/>
        <dbReference type="Rhea" id="RHEA-COMP:17067"/>
        <dbReference type="ChEBI" id="CHEBI:15378"/>
        <dbReference type="ChEBI" id="CHEBI:136412"/>
        <dbReference type="ChEBI" id="CHEBI:157695"/>
        <dbReference type="ChEBI" id="CHEBI:167181"/>
        <dbReference type="EC" id="4.2.99.18"/>
    </reaction>
</comment>
<dbReference type="PROSITE" id="PS51066">
    <property type="entry name" value="ZF_FPG_2"/>
    <property type="match status" value="1"/>
</dbReference>
<evidence type="ECO:0000256" key="3">
    <source>
        <dbReference type="ARBA" id="ARBA00012720"/>
    </source>
</evidence>
<dbReference type="GO" id="GO:0003684">
    <property type="term" value="F:damaged DNA binding"/>
    <property type="evidence" value="ECO:0007669"/>
    <property type="project" value="InterPro"/>
</dbReference>
<proteinExistence type="inferred from homology"/>
<dbReference type="SUPFAM" id="SSF57716">
    <property type="entry name" value="Glucocorticoid receptor-like (DNA-binding domain)"/>
    <property type="match status" value="1"/>
</dbReference>
<dbReference type="Pfam" id="PF01149">
    <property type="entry name" value="Fapy_DNA_glyco"/>
    <property type="match status" value="1"/>
</dbReference>
<evidence type="ECO:0000313" key="19">
    <source>
        <dbReference type="Proteomes" id="UP000431092"/>
    </source>
</evidence>
<dbReference type="SUPFAM" id="SSF46946">
    <property type="entry name" value="S13-like H2TH domain"/>
    <property type="match status" value="1"/>
</dbReference>
<evidence type="ECO:0000256" key="4">
    <source>
        <dbReference type="ARBA" id="ARBA00022723"/>
    </source>
</evidence>
<dbReference type="Gene3D" id="3.20.190.10">
    <property type="entry name" value="MutM-like, N-terminal"/>
    <property type="match status" value="1"/>
</dbReference>
<dbReference type="EC" id="4.2.99.18" evidence="3"/>
<reference evidence="18 19" key="1">
    <citation type="submission" date="2019-11" db="EMBL/GenBank/DDBJ databases">
        <title>Whole genome sequencing identifies a novel species of the genus Arsenicicoccus isolated from human blood.</title>
        <authorList>
            <person name="Jeong J.H."/>
            <person name="Kweon O.J."/>
            <person name="Kim H.R."/>
            <person name="Kim T.-H."/>
            <person name="Ha S.-M."/>
            <person name="Lee M.-K."/>
        </authorList>
    </citation>
    <scope>NUCLEOTIDE SEQUENCE [LARGE SCALE GENOMIC DNA]</scope>
    <source>
        <strain evidence="18 19">MKL-02</strain>
    </source>
</reference>
<dbReference type="GO" id="GO:0006284">
    <property type="term" value="P:base-excision repair"/>
    <property type="evidence" value="ECO:0007669"/>
    <property type="project" value="InterPro"/>
</dbReference>
<dbReference type="InterPro" id="IPR000214">
    <property type="entry name" value="Znf_DNA_glyclase/AP_lyase"/>
</dbReference>
<sequence>MPEGHTIHALAGRLNRAYAGKPVRASSPQGRFADSAAQLDGEVLIGAQAAGKHLLVEVDGDRWLHVHLGLIGNFAVTPLADGIRPEDVPVQGEVRLRLASDTHVADLRGPMVCALITPQEAHSVLDRLGPDPLRADADPDEAWARISRSRKTIAELLMDQAVVAGVGNVYRCEVLWRHRIDPHRPGRELRQSSWDTIWADLVRLLPLGVAYGQILTLEPQVEEAERRLAAGEEPPVITGRSLGTTFPREFATYKRAGEPCPTCGSRIRTAKVAGRTLYWCGRCQRRR</sequence>
<dbReference type="InterPro" id="IPR015886">
    <property type="entry name" value="H2TH_FPG"/>
</dbReference>
<keyword evidence="8" id="KW-0862">Zinc</keyword>
<evidence type="ECO:0000256" key="9">
    <source>
        <dbReference type="ARBA" id="ARBA00023125"/>
    </source>
</evidence>
<dbReference type="SMART" id="SM01232">
    <property type="entry name" value="H2TH"/>
    <property type="match status" value="1"/>
</dbReference>
<dbReference type="AlphaFoldDB" id="A0A6I3IW00"/>
<comment type="cofactor">
    <cofactor evidence="1">
        <name>Zn(2+)</name>
        <dbReference type="ChEBI" id="CHEBI:29105"/>
    </cofactor>
</comment>
<dbReference type="GO" id="GO:0006979">
    <property type="term" value="P:response to oxidative stress"/>
    <property type="evidence" value="ECO:0007669"/>
    <property type="project" value="UniProtKB-ARBA"/>
</dbReference>
<keyword evidence="19" id="KW-1185">Reference proteome</keyword>
<dbReference type="InterPro" id="IPR010663">
    <property type="entry name" value="Znf_FPG/IleRS"/>
</dbReference>
<dbReference type="GO" id="GO:0008270">
    <property type="term" value="F:zinc ion binding"/>
    <property type="evidence" value="ECO:0007669"/>
    <property type="project" value="UniProtKB-KW"/>
</dbReference>
<keyword evidence="5" id="KW-0227">DNA damage</keyword>
<evidence type="ECO:0000259" key="17">
    <source>
        <dbReference type="PROSITE" id="PS51068"/>
    </source>
</evidence>
<keyword evidence="10" id="KW-0234">DNA repair</keyword>
<comment type="similarity">
    <text evidence="2">Belongs to the FPG family.</text>
</comment>
<evidence type="ECO:0000256" key="14">
    <source>
        <dbReference type="ARBA" id="ARBA00044632"/>
    </source>
</evidence>
<dbReference type="Proteomes" id="UP000431092">
    <property type="component" value="Unassembled WGS sequence"/>
</dbReference>
<dbReference type="FunFam" id="1.10.8.50:FF:000003">
    <property type="entry name" value="Formamidopyrimidine-DNA glycosylase"/>
    <property type="match status" value="1"/>
</dbReference>
<accession>A0A6I3IW00</accession>
<dbReference type="GO" id="GO:0008534">
    <property type="term" value="F:oxidized purine nucleobase lesion DNA N-glycosylase activity"/>
    <property type="evidence" value="ECO:0007669"/>
    <property type="project" value="UniProtKB-ARBA"/>
</dbReference>
<dbReference type="InterPro" id="IPR015887">
    <property type="entry name" value="DNA_glyclase_Znf_dom_DNA_BS"/>
</dbReference>
<dbReference type="GO" id="GO:0000703">
    <property type="term" value="F:oxidized pyrimidine nucleobase lesion DNA N-glycosylase activity"/>
    <property type="evidence" value="ECO:0007669"/>
    <property type="project" value="TreeGrafter"/>
</dbReference>
<dbReference type="Pfam" id="PF06831">
    <property type="entry name" value="H2TH"/>
    <property type="match status" value="1"/>
</dbReference>
<feature type="domain" description="FPG-type" evidence="16">
    <location>
        <begin position="251"/>
        <end position="285"/>
    </location>
</feature>
<keyword evidence="7" id="KW-0378">Hydrolase</keyword>
<comment type="caution">
    <text evidence="18">The sequence shown here is derived from an EMBL/GenBank/DDBJ whole genome shotgun (WGS) entry which is preliminary data.</text>
</comment>
<evidence type="ECO:0000256" key="15">
    <source>
        <dbReference type="PROSITE-ProRule" id="PRU00391"/>
    </source>
</evidence>
<evidence type="ECO:0000256" key="2">
    <source>
        <dbReference type="ARBA" id="ARBA00009409"/>
    </source>
</evidence>
<evidence type="ECO:0000256" key="13">
    <source>
        <dbReference type="ARBA" id="ARBA00023295"/>
    </source>
</evidence>
<keyword evidence="4" id="KW-0479">Metal-binding</keyword>
<dbReference type="GO" id="GO:0003690">
    <property type="term" value="F:double-stranded DNA binding"/>
    <property type="evidence" value="ECO:0007669"/>
    <property type="project" value="UniProtKB-ARBA"/>
</dbReference>
<dbReference type="CDD" id="cd08970">
    <property type="entry name" value="AcNei1_N"/>
    <property type="match status" value="1"/>
</dbReference>
<dbReference type="InterPro" id="IPR010979">
    <property type="entry name" value="Ribosomal_uS13-like_H2TH"/>
</dbReference>
<feature type="domain" description="Formamidopyrimidine-DNA glycosylase catalytic" evidence="17">
    <location>
        <begin position="2"/>
        <end position="92"/>
    </location>
</feature>
<dbReference type="SMART" id="SM00898">
    <property type="entry name" value="Fapy_DNA_glyco"/>
    <property type="match status" value="1"/>
</dbReference>
<dbReference type="Pfam" id="PF06827">
    <property type="entry name" value="zf-FPG_IleRS"/>
    <property type="match status" value="1"/>
</dbReference>
<name>A0A6I3IW00_9MICO</name>
<evidence type="ECO:0000256" key="7">
    <source>
        <dbReference type="ARBA" id="ARBA00022801"/>
    </source>
</evidence>
<gene>
    <name evidence="18" type="ORF">GGG17_11855</name>
</gene>
<dbReference type="PANTHER" id="PTHR42697">
    <property type="entry name" value="ENDONUCLEASE 8"/>
    <property type="match status" value="1"/>
</dbReference>
<dbReference type="PROSITE" id="PS51068">
    <property type="entry name" value="FPG_CAT"/>
    <property type="match status" value="1"/>
</dbReference>
<dbReference type="InterPro" id="IPR035937">
    <property type="entry name" value="FPG_N"/>
</dbReference>
<dbReference type="GO" id="GO:0140078">
    <property type="term" value="F:class I DNA-(apurinic or apyrimidinic site) endonuclease activity"/>
    <property type="evidence" value="ECO:0007669"/>
    <property type="project" value="UniProtKB-EC"/>
</dbReference>
<dbReference type="SUPFAM" id="SSF81624">
    <property type="entry name" value="N-terminal domain of MutM-like DNA repair proteins"/>
    <property type="match status" value="1"/>
</dbReference>
<protein>
    <recommendedName>
        <fullName evidence="3">DNA-(apurinic or apyrimidinic site) lyase</fullName>
        <ecNumber evidence="3">4.2.99.18</ecNumber>
    </recommendedName>
</protein>
<evidence type="ECO:0000256" key="11">
    <source>
        <dbReference type="ARBA" id="ARBA00023239"/>
    </source>
</evidence>
<keyword evidence="9" id="KW-0238">DNA-binding</keyword>
<organism evidence="18 19">
    <name type="scientific">Arsenicicoccus cauae</name>
    <dbReference type="NCBI Taxonomy" id="2663847"/>
    <lineage>
        <taxon>Bacteria</taxon>
        <taxon>Bacillati</taxon>
        <taxon>Actinomycetota</taxon>
        <taxon>Actinomycetes</taxon>
        <taxon>Micrococcales</taxon>
        <taxon>Intrasporangiaceae</taxon>
        <taxon>Arsenicicoccus</taxon>
    </lineage>
</organism>
<dbReference type="EMBL" id="WLVL01000039">
    <property type="protein sequence ID" value="MTB72649.1"/>
    <property type="molecule type" value="Genomic_DNA"/>
</dbReference>
<keyword evidence="13" id="KW-0326">Glycosidase</keyword>
<dbReference type="Gene3D" id="1.10.8.50">
    <property type="match status" value="1"/>
</dbReference>
<dbReference type="PANTHER" id="PTHR42697:SF3">
    <property type="entry name" value="ENDONUCLEASE 8 1"/>
    <property type="match status" value="1"/>
</dbReference>
<keyword evidence="11" id="KW-0456">Lyase</keyword>
<evidence type="ECO:0000256" key="8">
    <source>
        <dbReference type="ARBA" id="ARBA00022833"/>
    </source>
</evidence>
<evidence type="ECO:0000256" key="12">
    <source>
        <dbReference type="ARBA" id="ARBA00023268"/>
    </source>
</evidence>
<evidence type="ECO:0000313" key="18">
    <source>
        <dbReference type="EMBL" id="MTB72649.1"/>
    </source>
</evidence>
<keyword evidence="12" id="KW-0511">Multifunctional enzyme</keyword>
<dbReference type="PROSITE" id="PS01242">
    <property type="entry name" value="ZF_FPG_1"/>
    <property type="match status" value="1"/>
</dbReference>
<evidence type="ECO:0000256" key="6">
    <source>
        <dbReference type="ARBA" id="ARBA00022771"/>
    </source>
</evidence>
<evidence type="ECO:0000259" key="16">
    <source>
        <dbReference type="PROSITE" id="PS51066"/>
    </source>
</evidence>
<dbReference type="InterPro" id="IPR012319">
    <property type="entry name" value="FPG_cat"/>
</dbReference>